<sequence length="88" mass="9383">MLVSCCLLLACGVSIRRVIVWVYSSARSAAVMLSLLAAVVGVNGMRVPLWRAWCVCASVDDLKWTTSARASGRGVGVVEGAKFVRARV</sequence>
<proteinExistence type="predicted"/>
<keyword evidence="3" id="KW-1185">Reference proteome</keyword>
<evidence type="ECO:0000313" key="3">
    <source>
        <dbReference type="Proteomes" id="UP000218209"/>
    </source>
</evidence>
<protein>
    <submittedName>
        <fullName evidence="2">Uncharacterized protein</fullName>
    </submittedName>
</protein>
<organism evidence="2 3">
    <name type="scientific">Porphyra umbilicalis</name>
    <name type="common">Purple laver</name>
    <name type="synonym">Red alga</name>
    <dbReference type="NCBI Taxonomy" id="2786"/>
    <lineage>
        <taxon>Eukaryota</taxon>
        <taxon>Rhodophyta</taxon>
        <taxon>Bangiophyceae</taxon>
        <taxon>Bangiales</taxon>
        <taxon>Bangiaceae</taxon>
        <taxon>Porphyra</taxon>
    </lineage>
</organism>
<feature type="transmembrane region" description="Helical" evidence="1">
    <location>
        <begin position="26"/>
        <end position="45"/>
    </location>
</feature>
<dbReference type="EMBL" id="KV919901">
    <property type="protein sequence ID" value="OSX68976.1"/>
    <property type="molecule type" value="Genomic_DNA"/>
</dbReference>
<reference evidence="2 3" key="1">
    <citation type="submission" date="2017-03" db="EMBL/GenBank/DDBJ databases">
        <title>WGS assembly of Porphyra umbilicalis.</title>
        <authorList>
            <person name="Brawley S.H."/>
            <person name="Blouin N.A."/>
            <person name="Ficko-Blean E."/>
            <person name="Wheeler G.L."/>
            <person name="Lohr M."/>
            <person name="Goodson H.V."/>
            <person name="Jenkins J.W."/>
            <person name="Blaby-Haas C.E."/>
            <person name="Helliwell K.E."/>
            <person name="Chan C."/>
            <person name="Marriage T."/>
            <person name="Bhattacharya D."/>
            <person name="Klein A.S."/>
            <person name="Badis Y."/>
            <person name="Brodie J."/>
            <person name="Cao Y."/>
            <person name="Collen J."/>
            <person name="Dittami S.M."/>
            <person name="Gachon C.M."/>
            <person name="Green B.R."/>
            <person name="Karpowicz S."/>
            <person name="Kim J.W."/>
            <person name="Kudahl U."/>
            <person name="Lin S."/>
            <person name="Michel G."/>
            <person name="Mittag M."/>
            <person name="Olson B.J."/>
            <person name="Pangilinan J."/>
            <person name="Peng Y."/>
            <person name="Qiu H."/>
            <person name="Shu S."/>
            <person name="Singer J.T."/>
            <person name="Smith A.G."/>
            <person name="Sprecher B.N."/>
            <person name="Wagner V."/>
            <person name="Wang W."/>
            <person name="Wang Z.-Y."/>
            <person name="Yan J."/>
            <person name="Yarish C."/>
            <person name="Zoeuner-Riek S."/>
            <person name="Zhuang Y."/>
            <person name="Zou Y."/>
            <person name="Lindquist E.A."/>
            <person name="Grimwood J."/>
            <person name="Barry K."/>
            <person name="Rokhsar D.S."/>
            <person name="Schmutz J."/>
            <person name="Stiller J.W."/>
            <person name="Grossman A.R."/>
            <person name="Prochnik S.E."/>
        </authorList>
    </citation>
    <scope>NUCLEOTIDE SEQUENCE [LARGE SCALE GENOMIC DNA]</scope>
    <source>
        <strain evidence="2">4086291</strain>
    </source>
</reference>
<name>A0A1X6NKG5_PORUM</name>
<evidence type="ECO:0000313" key="2">
    <source>
        <dbReference type="EMBL" id="OSX68976.1"/>
    </source>
</evidence>
<keyword evidence="1" id="KW-0472">Membrane</keyword>
<keyword evidence="1" id="KW-1133">Transmembrane helix</keyword>
<accession>A0A1X6NKG5</accession>
<gene>
    <name evidence="2" type="ORF">BU14_2013s0001</name>
</gene>
<dbReference type="AlphaFoldDB" id="A0A1X6NKG5"/>
<keyword evidence="1" id="KW-0812">Transmembrane</keyword>
<evidence type="ECO:0000256" key="1">
    <source>
        <dbReference type="SAM" id="Phobius"/>
    </source>
</evidence>
<dbReference type="Proteomes" id="UP000218209">
    <property type="component" value="Unassembled WGS sequence"/>
</dbReference>